<dbReference type="EMBL" id="KZ679282">
    <property type="protein sequence ID" value="PTB35069.1"/>
    <property type="molecule type" value="Genomic_DNA"/>
</dbReference>
<feature type="compositionally biased region" description="Basic residues" evidence="1">
    <location>
        <begin position="31"/>
        <end position="43"/>
    </location>
</feature>
<organism evidence="2 3">
    <name type="scientific">Trichoderma asperellum (strain ATCC 204424 / CBS 433.97 / NBRC 101777)</name>
    <dbReference type="NCBI Taxonomy" id="1042311"/>
    <lineage>
        <taxon>Eukaryota</taxon>
        <taxon>Fungi</taxon>
        <taxon>Dikarya</taxon>
        <taxon>Ascomycota</taxon>
        <taxon>Pezizomycotina</taxon>
        <taxon>Sordariomycetes</taxon>
        <taxon>Hypocreomycetidae</taxon>
        <taxon>Hypocreales</taxon>
        <taxon>Hypocreaceae</taxon>
        <taxon>Trichoderma</taxon>
    </lineage>
</organism>
<accession>A0A2T3YRB8</accession>
<evidence type="ECO:0000313" key="3">
    <source>
        <dbReference type="Proteomes" id="UP000240493"/>
    </source>
</evidence>
<evidence type="ECO:0000313" key="2">
    <source>
        <dbReference type="EMBL" id="PTB35069.1"/>
    </source>
</evidence>
<reference evidence="2 3" key="1">
    <citation type="submission" date="2016-07" db="EMBL/GenBank/DDBJ databases">
        <title>Multiple horizontal gene transfer events from other fungi enriched the ability of initially mycotrophic Trichoderma (Ascomycota) to feed on dead plant biomass.</title>
        <authorList>
            <consortium name="DOE Joint Genome Institute"/>
            <person name="Aerts A."/>
            <person name="Atanasova L."/>
            <person name="Chenthamara K."/>
            <person name="Zhang J."/>
            <person name="Grujic M."/>
            <person name="Henrissat B."/>
            <person name="Kuo A."/>
            <person name="Salamov A."/>
            <person name="Lipzen A."/>
            <person name="Labutti K."/>
            <person name="Barry K."/>
            <person name="Miao Y."/>
            <person name="Rahimi M.J."/>
            <person name="Shen Q."/>
            <person name="Grigoriev I.V."/>
            <person name="Kubicek C.P."/>
            <person name="Druzhinina I.S."/>
        </authorList>
    </citation>
    <scope>NUCLEOTIDE SEQUENCE [LARGE SCALE GENOMIC DNA]</scope>
    <source>
        <strain evidence="2 3">CBS 433.97</strain>
    </source>
</reference>
<name>A0A2T3YRB8_TRIA4</name>
<feature type="region of interest" description="Disordered" evidence="1">
    <location>
        <begin position="1"/>
        <end position="51"/>
    </location>
</feature>
<feature type="compositionally biased region" description="Polar residues" evidence="1">
    <location>
        <begin position="1"/>
        <end position="13"/>
    </location>
</feature>
<dbReference type="AlphaFoldDB" id="A0A2T3YRB8"/>
<protein>
    <submittedName>
        <fullName evidence="2">Uncharacterized protein</fullName>
    </submittedName>
</protein>
<evidence type="ECO:0000256" key="1">
    <source>
        <dbReference type="SAM" id="MobiDB-lite"/>
    </source>
</evidence>
<gene>
    <name evidence="2" type="ORF">M441DRAFT_334671</name>
</gene>
<sequence>MPSRLIPSQQSFRPTAADLRSSMPFHAPTRSLRRSKPMRHFTRKISTPNDD</sequence>
<proteinExistence type="predicted"/>
<dbReference type="Proteomes" id="UP000240493">
    <property type="component" value="Unassembled WGS sequence"/>
</dbReference>
<keyword evidence="3" id="KW-1185">Reference proteome</keyword>